<accession>A0A914EIT7</accession>
<dbReference type="GO" id="GO:0003700">
    <property type="term" value="F:DNA-binding transcription factor activity"/>
    <property type="evidence" value="ECO:0007669"/>
    <property type="project" value="InterPro"/>
</dbReference>
<evidence type="ECO:0000313" key="3">
    <source>
        <dbReference type="Proteomes" id="UP000887540"/>
    </source>
</evidence>
<protein>
    <submittedName>
        <fullName evidence="4">BZIP domain-containing protein</fullName>
    </submittedName>
</protein>
<sequence>MYPIPKQRQNDEVKRAKNAESSRECRKRKTENLETAKTSMKLYHKNNQDEEEPKFQTSWRLKERPILIQASPINQITVLHQQEILCLLK</sequence>
<dbReference type="WBParaSite" id="ACRNAN_scaffold8689.g18771.t1">
    <property type="protein sequence ID" value="ACRNAN_scaffold8689.g18771.t1"/>
    <property type="gene ID" value="ACRNAN_scaffold8689.g18771"/>
</dbReference>
<evidence type="ECO:0000259" key="2">
    <source>
        <dbReference type="PROSITE" id="PS00036"/>
    </source>
</evidence>
<keyword evidence="3" id="KW-1185">Reference proteome</keyword>
<dbReference type="PROSITE" id="PS00036">
    <property type="entry name" value="BZIP_BASIC"/>
    <property type="match status" value="1"/>
</dbReference>
<dbReference type="AlphaFoldDB" id="A0A914EIT7"/>
<evidence type="ECO:0000256" key="1">
    <source>
        <dbReference type="SAM" id="MobiDB-lite"/>
    </source>
</evidence>
<feature type="domain" description="BZIP" evidence="2">
    <location>
        <begin position="14"/>
        <end position="28"/>
    </location>
</feature>
<dbReference type="Proteomes" id="UP000887540">
    <property type="component" value="Unplaced"/>
</dbReference>
<organism evidence="3 4">
    <name type="scientific">Acrobeloides nanus</name>
    <dbReference type="NCBI Taxonomy" id="290746"/>
    <lineage>
        <taxon>Eukaryota</taxon>
        <taxon>Metazoa</taxon>
        <taxon>Ecdysozoa</taxon>
        <taxon>Nematoda</taxon>
        <taxon>Chromadorea</taxon>
        <taxon>Rhabditida</taxon>
        <taxon>Tylenchina</taxon>
        <taxon>Cephalobomorpha</taxon>
        <taxon>Cephaloboidea</taxon>
        <taxon>Cephalobidae</taxon>
        <taxon>Acrobeloides</taxon>
    </lineage>
</organism>
<evidence type="ECO:0000313" key="4">
    <source>
        <dbReference type="WBParaSite" id="ACRNAN_scaffold8689.g18771.t1"/>
    </source>
</evidence>
<proteinExistence type="predicted"/>
<name>A0A914EIT7_9BILA</name>
<dbReference type="InterPro" id="IPR004827">
    <property type="entry name" value="bZIP"/>
</dbReference>
<reference evidence="4" key="1">
    <citation type="submission" date="2022-11" db="UniProtKB">
        <authorList>
            <consortium name="WormBaseParasite"/>
        </authorList>
    </citation>
    <scope>IDENTIFICATION</scope>
</reference>
<feature type="region of interest" description="Disordered" evidence="1">
    <location>
        <begin position="1"/>
        <end position="54"/>
    </location>
</feature>
<feature type="compositionally biased region" description="Basic and acidic residues" evidence="1">
    <location>
        <begin position="8"/>
        <end position="34"/>
    </location>
</feature>